<dbReference type="AlphaFoldDB" id="A0A2M7BSL0"/>
<dbReference type="Proteomes" id="UP000230119">
    <property type="component" value="Unassembled WGS sequence"/>
</dbReference>
<name>A0A2M7BSL0_9BACT</name>
<evidence type="ECO:0000256" key="1">
    <source>
        <dbReference type="SAM" id="Phobius"/>
    </source>
</evidence>
<keyword evidence="1" id="KW-0812">Transmembrane</keyword>
<proteinExistence type="predicted"/>
<feature type="transmembrane region" description="Helical" evidence="1">
    <location>
        <begin position="156"/>
        <end position="176"/>
    </location>
</feature>
<feature type="transmembrane region" description="Helical" evidence="1">
    <location>
        <begin position="100"/>
        <end position="122"/>
    </location>
</feature>
<organism evidence="2 3">
    <name type="scientific">Candidatus Roizmanbacteria bacterium CG03_land_8_20_14_0_80_39_12</name>
    <dbReference type="NCBI Taxonomy" id="1974847"/>
    <lineage>
        <taxon>Bacteria</taxon>
        <taxon>Candidatus Roizmaniibacteriota</taxon>
    </lineage>
</organism>
<comment type="caution">
    <text evidence="2">The sequence shown here is derived from an EMBL/GenBank/DDBJ whole genome shotgun (WGS) entry which is preliminary data.</text>
</comment>
<feature type="transmembrane region" description="Helical" evidence="1">
    <location>
        <begin position="131"/>
        <end position="150"/>
    </location>
</feature>
<feature type="transmembrane region" description="Helical" evidence="1">
    <location>
        <begin position="188"/>
        <end position="216"/>
    </location>
</feature>
<gene>
    <name evidence="2" type="ORF">COS52_02490</name>
</gene>
<feature type="transmembrane region" description="Helical" evidence="1">
    <location>
        <begin position="6"/>
        <end position="25"/>
    </location>
</feature>
<accession>A0A2M7BSL0</accession>
<keyword evidence="1" id="KW-1133">Transmembrane helix</keyword>
<sequence>MSITLLISLFIGEIIGIFFLSRLALQKSYKVLKKIVRNDKSILFFVSLIYFPGTVIHELSHYIGALLLNLHPREIQLFPAIEGNKVKLGHVLYEKHPHDFIRSILVGIAPFLGGLISLWILIQTKLFPGNVWWQTLLFGYLILTISANMFSSKQDLVDVGYLIPFGLFIAFLFYLFPPSLSPSVLNQLALPISYFIQTIQPLLLFSLVVHAILIVIL</sequence>
<reference evidence="3" key="1">
    <citation type="submission" date="2017-09" db="EMBL/GenBank/DDBJ databases">
        <title>Depth-based differentiation of microbial function through sediment-hosted aquifers and enrichment of novel symbionts in the deep terrestrial subsurface.</title>
        <authorList>
            <person name="Probst A.J."/>
            <person name="Ladd B."/>
            <person name="Jarett J.K."/>
            <person name="Geller-Mcgrath D.E."/>
            <person name="Sieber C.M.K."/>
            <person name="Emerson J.B."/>
            <person name="Anantharaman K."/>
            <person name="Thomas B.C."/>
            <person name="Malmstrom R."/>
            <person name="Stieglmeier M."/>
            <person name="Klingl A."/>
            <person name="Woyke T."/>
            <person name="Ryan C.M."/>
            <person name="Banfield J.F."/>
        </authorList>
    </citation>
    <scope>NUCLEOTIDE SEQUENCE [LARGE SCALE GENOMIC DNA]</scope>
</reference>
<evidence type="ECO:0000313" key="3">
    <source>
        <dbReference type="Proteomes" id="UP000230119"/>
    </source>
</evidence>
<protein>
    <submittedName>
        <fullName evidence="2">Uncharacterized protein</fullName>
    </submittedName>
</protein>
<evidence type="ECO:0000313" key="2">
    <source>
        <dbReference type="EMBL" id="PIV08478.1"/>
    </source>
</evidence>
<dbReference type="EMBL" id="PEVA01000109">
    <property type="protein sequence ID" value="PIV08478.1"/>
    <property type="molecule type" value="Genomic_DNA"/>
</dbReference>
<keyword evidence="1" id="KW-0472">Membrane</keyword>
<feature type="transmembrane region" description="Helical" evidence="1">
    <location>
        <begin position="41"/>
        <end position="63"/>
    </location>
</feature>